<dbReference type="AlphaFoldDB" id="A0AAD8LDP7"/>
<dbReference type="InterPro" id="IPR029048">
    <property type="entry name" value="HSP70_C_sf"/>
</dbReference>
<evidence type="ECO:0000313" key="1">
    <source>
        <dbReference type="EMBL" id="KAK1437156.1"/>
    </source>
</evidence>
<proteinExistence type="predicted"/>
<comment type="caution">
    <text evidence="1">The sequence shown here is derived from an EMBL/GenBank/DDBJ whole genome shotgun (WGS) entry which is preliminary data.</text>
</comment>
<reference evidence="1" key="1">
    <citation type="journal article" date="2023" name="bioRxiv">
        <title>Improved chromosome-level genome assembly for marigold (Tagetes erecta).</title>
        <authorList>
            <person name="Jiang F."/>
            <person name="Yuan L."/>
            <person name="Wang S."/>
            <person name="Wang H."/>
            <person name="Xu D."/>
            <person name="Wang A."/>
            <person name="Fan W."/>
        </authorList>
    </citation>
    <scope>NUCLEOTIDE SEQUENCE</scope>
    <source>
        <strain evidence="1">WSJ</strain>
        <tissue evidence="1">Leaf</tissue>
    </source>
</reference>
<dbReference type="Gene3D" id="1.20.1270.10">
    <property type="match status" value="1"/>
</dbReference>
<accession>A0AAD8LDP7</accession>
<keyword evidence="2" id="KW-1185">Reference proteome</keyword>
<evidence type="ECO:0000313" key="2">
    <source>
        <dbReference type="Proteomes" id="UP001229421"/>
    </source>
</evidence>
<protein>
    <submittedName>
        <fullName evidence="1">Uncharacterized protein</fullName>
    </submittedName>
</protein>
<dbReference type="SUPFAM" id="SSF100934">
    <property type="entry name" value="Heat shock protein 70kD (HSP70), C-terminal subdomain"/>
    <property type="match status" value="1"/>
</dbReference>
<name>A0AAD8LDP7_TARER</name>
<organism evidence="1 2">
    <name type="scientific">Tagetes erecta</name>
    <name type="common">African marigold</name>
    <dbReference type="NCBI Taxonomy" id="13708"/>
    <lineage>
        <taxon>Eukaryota</taxon>
        <taxon>Viridiplantae</taxon>
        <taxon>Streptophyta</taxon>
        <taxon>Embryophyta</taxon>
        <taxon>Tracheophyta</taxon>
        <taxon>Spermatophyta</taxon>
        <taxon>Magnoliopsida</taxon>
        <taxon>eudicotyledons</taxon>
        <taxon>Gunneridae</taxon>
        <taxon>Pentapetalae</taxon>
        <taxon>asterids</taxon>
        <taxon>campanulids</taxon>
        <taxon>Asterales</taxon>
        <taxon>Asteraceae</taxon>
        <taxon>Asteroideae</taxon>
        <taxon>Heliantheae alliance</taxon>
        <taxon>Tageteae</taxon>
        <taxon>Tagetes</taxon>
    </lineage>
</organism>
<dbReference type="Proteomes" id="UP001229421">
    <property type="component" value="Unassembled WGS sequence"/>
</dbReference>
<sequence>MVNDAEKYKLDDQELKKKADAYNALEDCLYDMKNKMKDYNIKKRVNPETLEEIEKGIAKATKRLNDHQAASLAELHLMKTFSRRKKKEVERRRRRKNLGSLTLTLTSSPFKLFSPIHTTNPLNSIHSNKP</sequence>
<gene>
    <name evidence="1" type="ORF">QVD17_02942</name>
</gene>
<dbReference type="EMBL" id="JAUHHV010000001">
    <property type="protein sequence ID" value="KAK1437156.1"/>
    <property type="molecule type" value="Genomic_DNA"/>
</dbReference>